<organism evidence="1 2">
    <name type="scientific">Meloidogyne enterolobii</name>
    <name type="common">Root-knot nematode worm</name>
    <name type="synonym">Meloidogyne mayaguensis</name>
    <dbReference type="NCBI Taxonomy" id="390850"/>
    <lineage>
        <taxon>Eukaryota</taxon>
        <taxon>Metazoa</taxon>
        <taxon>Ecdysozoa</taxon>
        <taxon>Nematoda</taxon>
        <taxon>Chromadorea</taxon>
        <taxon>Rhabditida</taxon>
        <taxon>Tylenchina</taxon>
        <taxon>Tylenchomorpha</taxon>
        <taxon>Tylenchoidea</taxon>
        <taxon>Meloidogynidae</taxon>
        <taxon>Meloidogyninae</taxon>
        <taxon>Meloidogyne</taxon>
    </lineage>
</organism>
<comment type="caution">
    <text evidence="1">The sequence shown here is derived from an EMBL/GenBank/DDBJ whole genome shotgun (WGS) entry which is preliminary data.</text>
</comment>
<reference evidence="1" key="1">
    <citation type="submission" date="2023-11" db="EMBL/GenBank/DDBJ databases">
        <authorList>
            <person name="Poullet M."/>
        </authorList>
    </citation>
    <scope>NUCLEOTIDE SEQUENCE</scope>
    <source>
        <strain evidence="1">E1834</strain>
    </source>
</reference>
<keyword evidence="2" id="KW-1185">Reference proteome</keyword>
<protein>
    <submittedName>
        <fullName evidence="1">Uncharacterized protein</fullName>
    </submittedName>
</protein>
<gene>
    <name evidence="1" type="ORF">MENTE1834_LOCUS33941</name>
</gene>
<proteinExistence type="predicted"/>
<dbReference type="EMBL" id="CAVMJV010000060">
    <property type="protein sequence ID" value="CAK5086444.1"/>
    <property type="molecule type" value="Genomic_DNA"/>
</dbReference>
<accession>A0ACB1A6Q7</accession>
<evidence type="ECO:0000313" key="2">
    <source>
        <dbReference type="Proteomes" id="UP001497535"/>
    </source>
</evidence>
<evidence type="ECO:0000313" key="1">
    <source>
        <dbReference type="EMBL" id="CAK5086444.1"/>
    </source>
</evidence>
<sequence>MFSLSFDLGPASSGYIRFTGLVVIRPFGMRSFTLRMGPGWPFNCSTRAMIQVFLGCIESSTKTTSPTSGDDLV</sequence>
<dbReference type="Proteomes" id="UP001497535">
    <property type="component" value="Unassembled WGS sequence"/>
</dbReference>
<name>A0ACB1A6Q7_MELEN</name>